<organism evidence="1 2">
    <name type="scientific">Mycena chlorophos</name>
    <name type="common">Agaric fungus</name>
    <name type="synonym">Agaricus chlorophos</name>
    <dbReference type="NCBI Taxonomy" id="658473"/>
    <lineage>
        <taxon>Eukaryota</taxon>
        <taxon>Fungi</taxon>
        <taxon>Dikarya</taxon>
        <taxon>Basidiomycota</taxon>
        <taxon>Agaricomycotina</taxon>
        <taxon>Agaricomycetes</taxon>
        <taxon>Agaricomycetidae</taxon>
        <taxon>Agaricales</taxon>
        <taxon>Marasmiineae</taxon>
        <taxon>Mycenaceae</taxon>
        <taxon>Mycena</taxon>
    </lineage>
</organism>
<gene>
    <name evidence="1" type="ORF">MCHLO_10033</name>
</gene>
<accession>A0ABQ0LPJ4</accession>
<dbReference type="EMBL" id="DF848071">
    <property type="protein sequence ID" value="GAT53028.1"/>
    <property type="molecule type" value="Genomic_DNA"/>
</dbReference>
<evidence type="ECO:0000313" key="2">
    <source>
        <dbReference type="Proteomes" id="UP000815677"/>
    </source>
</evidence>
<reference evidence="1" key="1">
    <citation type="submission" date="2014-09" db="EMBL/GenBank/DDBJ databases">
        <title>Genome sequence of the luminous mushroom Mycena chlorophos for searching fungal bioluminescence genes.</title>
        <authorList>
            <person name="Tanaka Y."/>
            <person name="Kasuga D."/>
            <person name="Oba Y."/>
            <person name="Hase S."/>
            <person name="Sato K."/>
            <person name="Oba Y."/>
            <person name="Sakakibara Y."/>
        </authorList>
    </citation>
    <scope>NUCLEOTIDE SEQUENCE</scope>
</reference>
<keyword evidence="2" id="KW-1185">Reference proteome</keyword>
<proteinExistence type="predicted"/>
<protein>
    <submittedName>
        <fullName evidence="1">Uncharacterized protein</fullName>
    </submittedName>
</protein>
<sequence length="111" mass="12685">MGLLYTSCPLEVGMSGGVDVCVGMTIIISCSAPVAAATTRRLLLYSPLMTRARRVHERELAAADRPRAGPSVSHWAALDDRYWPGRPSFYVWTVWFTQLRQRRLRFHYDDR</sequence>
<name>A0ABQ0LPJ4_MYCCL</name>
<evidence type="ECO:0000313" key="1">
    <source>
        <dbReference type="EMBL" id="GAT53028.1"/>
    </source>
</evidence>
<dbReference type="Proteomes" id="UP000815677">
    <property type="component" value="Unassembled WGS sequence"/>
</dbReference>